<name>A0A3Q2PRL2_FUNHE</name>
<keyword evidence="5" id="KW-0999">Mitochondrion inner membrane</keyword>
<accession>A0A3Q2PRL2</accession>
<dbReference type="PANTHER" id="PTHR15336">
    <property type="entry name" value="UBIQUINOL-CYTOCHROME C REDUCTASE COMPLEX 7.8 KDA PROTEIN"/>
    <property type="match status" value="1"/>
</dbReference>
<protein>
    <submittedName>
        <fullName evidence="11">Cytochrome b-c1 complex subunit 6, mitochondrial-like</fullName>
    </submittedName>
</protein>
<organism evidence="11 12">
    <name type="scientific">Fundulus heteroclitus</name>
    <name type="common">Killifish</name>
    <name type="synonym">Mummichog</name>
    <dbReference type="NCBI Taxonomy" id="8078"/>
    <lineage>
        <taxon>Eukaryota</taxon>
        <taxon>Metazoa</taxon>
        <taxon>Chordata</taxon>
        <taxon>Craniata</taxon>
        <taxon>Vertebrata</taxon>
        <taxon>Euteleostomi</taxon>
        <taxon>Actinopterygii</taxon>
        <taxon>Neopterygii</taxon>
        <taxon>Teleostei</taxon>
        <taxon>Neoteleostei</taxon>
        <taxon>Acanthomorphata</taxon>
        <taxon>Ovalentaria</taxon>
        <taxon>Atherinomorphae</taxon>
        <taxon>Cyprinodontiformes</taxon>
        <taxon>Fundulidae</taxon>
        <taxon>Fundulus</taxon>
    </lineage>
</organism>
<dbReference type="Ensembl" id="ENSFHET00000024711.1">
    <property type="protein sequence ID" value="ENSFHEP00000016343.1"/>
    <property type="gene ID" value="ENSFHEG00000018027.1"/>
</dbReference>
<keyword evidence="8" id="KW-0472">Membrane</keyword>
<dbReference type="STRING" id="8078.ENSFHEP00000016343"/>
<evidence type="ECO:0000256" key="1">
    <source>
        <dbReference type="ARBA" id="ARBA00004137"/>
    </source>
</evidence>
<dbReference type="GO" id="GO:0006122">
    <property type="term" value="P:mitochondrial electron transport, ubiquinol to cytochrome c"/>
    <property type="evidence" value="ECO:0007669"/>
    <property type="project" value="InterPro"/>
</dbReference>
<dbReference type="Proteomes" id="UP000265000">
    <property type="component" value="Unplaced"/>
</dbReference>
<evidence type="ECO:0000256" key="9">
    <source>
        <dbReference type="SAM" id="MobiDB-lite"/>
    </source>
</evidence>
<sequence length="116" mass="13331">MSALLYPEFLDGVLSYIKLTGVVLLATDQEEDAPAEEEEEEEEEEEDFQDPLETLRAKCEQTEHCVHLKERLEICEARVSSRSNTDEECTEELFDFLHARDHCVSINHTTTGMHSN</sequence>
<dbReference type="GO" id="GO:0005743">
    <property type="term" value="C:mitochondrial inner membrane"/>
    <property type="evidence" value="ECO:0007669"/>
    <property type="project" value="UniProtKB-SubCell"/>
</dbReference>
<evidence type="ECO:0000256" key="4">
    <source>
        <dbReference type="ARBA" id="ARBA00022660"/>
    </source>
</evidence>
<evidence type="ECO:0000259" key="10">
    <source>
        <dbReference type="Pfam" id="PF02320"/>
    </source>
</evidence>
<dbReference type="GeneTree" id="ENSGT00960000186850"/>
<evidence type="ECO:0000313" key="12">
    <source>
        <dbReference type="Proteomes" id="UP000265000"/>
    </source>
</evidence>
<dbReference type="InterPro" id="IPR023184">
    <property type="entry name" value="Ubol_cytC_Rdtase_hinge_dom"/>
</dbReference>
<dbReference type="PANTHER" id="PTHR15336:SF0">
    <property type="entry name" value="CYTOCHROME B-C1 COMPLEX SUBUNIT 6, MITOCHONDRIAL"/>
    <property type="match status" value="1"/>
</dbReference>
<evidence type="ECO:0000256" key="7">
    <source>
        <dbReference type="ARBA" id="ARBA00023128"/>
    </source>
</evidence>
<evidence type="ECO:0000256" key="8">
    <source>
        <dbReference type="ARBA" id="ARBA00023136"/>
    </source>
</evidence>
<dbReference type="SUPFAM" id="SSF81531">
    <property type="entry name" value="Non-heme 11 kDa protein of cytochrome bc1 complex (Ubiquinol-cytochrome c reductase)"/>
    <property type="match status" value="1"/>
</dbReference>
<reference evidence="11" key="1">
    <citation type="submission" date="2025-08" db="UniProtKB">
        <authorList>
            <consortium name="Ensembl"/>
        </authorList>
    </citation>
    <scope>IDENTIFICATION</scope>
</reference>
<evidence type="ECO:0000313" key="11">
    <source>
        <dbReference type="Ensembl" id="ENSFHEP00000016343.1"/>
    </source>
</evidence>
<keyword evidence="3" id="KW-0813">Transport</keyword>
<evidence type="ECO:0000256" key="5">
    <source>
        <dbReference type="ARBA" id="ARBA00022792"/>
    </source>
</evidence>
<comment type="similarity">
    <text evidence="2">Belongs to the UQCRH/QCR6 family.</text>
</comment>
<reference evidence="11" key="2">
    <citation type="submission" date="2025-09" db="UniProtKB">
        <authorList>
            <consortium name="Ensembl"/>
        </authorList>
    </citation>
    <scope>IDENTIFICATION</scope>
</reference>
<dbReference type="Gene3D" id="1.10.287.20">
    <property type="entry name" value="Ubiquinol-cytochrome C reductase hinge domain"/>
    <property type="match status" value="1"/>
</dbReference>
<dbReference type="Pfam" id="PF02320">
    <property type="entry name" value="UCR_hinge"/>
    <property type="match status" value="1"/>
</dbReference>
<evidence type="ECO:0000256" key="6">
    <source>
        <dbReference type="ARBA" id="ARBA00022982"/>
    </source>
</evidence>
<feature type="region of interest" description="Disordered" evidence="9">
    <location>
        <begin position="28"/>
        <end position="51"/>
    </location>
</feature>
<dbReference type="AlphaFoldDB" id="A0A3Q2PRL2"/>
<keyword evidence="6" id="KW-0249">Electron transport</keyword>
<feature type="compositionally biased region" description="Acidic residues" evidence="9">
    <location>
        <begin position="28"/>
        <end position="50"/>
    </location>
</feature>
<evidence type="ECO:0000256" key="3">
    <source>
        <dbReference type="ARBA" id="ARBA00022448"/>
    </source>
</evidence>
<evidence type="ECO:0000256" key="2">
    <source>
        <dbReference type="ARBA" id="ARBA00006498"/>
    </source>
</evidence>
<dbReference type="InterPro" id="IPR003422">
    <property type="entry name" value="Cyt_b-c1_6"/>
</dbReference>
<dbReference type="InterPro" id="IPR036811">
    <property type="entry name" value="Ubol_cytC_Rdtase_hinge_dom_sf"/>
</dbReference>
<keyword evidence="12" id="KW-1185">Reference proteome</keyword>
<proteinExistence type="inferred from homology"/>
<keyword evidence="4" id="KW-0679">Respiratory chain</keyword>
<comment type="subcellular location">
    <subcellularLocation>
        <location evidence="1">Mitochondrion inner membrane</location>
        <topology evidence="1">Peripheral membrane protein</topology>
        <orientation evidence="1">Intermembrane side</orientation>
    </subcellularLocation>
</comment>
<feature type="domain" description="Ubiquinol-cytochrome C reductase hinge" evidence="10">
    <location>
        <begin position="50"/>
        <end position="105"/>
    </location>
</feature>
<keyword evidence="7" id="KW-0496">Mitochondrion</keyword>